<protein>
    <recommendedName>
        <fullName evidence="6">IRG-type G domain-containing protein</fullName>
    </recommendedName>
</protein>
<feature type="domain" description="IRG-type G" evidence="6">
    <location>
        <begin position="44"/>
        <end position="225"/>
    </location>
</feature>
<sequence length="466" mass="52971">AHQFCLPRSQMEDLISGVKEELKTNNVPAAVRQIQEYLEKESNTPLNIAVTGETGSGKSSFVNAFRGINNKDKGAAPTGATETTMYVTPYLHPTYENVTLWDCPGIGSPNFPADKYLMQIGLKEFDFFIIMSADRFRENDVKIAQEIQKMNKKFYFVRSKIDHSLKDEEQSQNDFDAKKTLACIEKNCIDGLRRSGIESPQVFLVSNFELHQYDFSRLHDTLERELPEHKRNALLFAMPNINLEIIDKKKEAFRSKIKYYALLSAAVAGVPIPGLSITVDITVLAGVITQYVFGFGLDIPSLERLSATTGVSFNDLLDVIFSPLAAVKITNGLILKVTSQLAGSFTLIAAEEACKWIPVVGIPVAMGFSFTSTYNILKSFLDMLALDAQRVFERNMIRMLWCTKHICFSKNSSYVFSLYFKLILFIYTRRDRQKGKGRKRSEKEKRKKRREKKQKQNKGQKRIIKE</sequence>
<dbReference type="Pfam" id="PF05049">
    <property type="entry name" value="IIGP"/>
    <property type="match status" value="1"/>
</dbReference>
<reference evidence="7" key="2">
    <citation type="submission" date="2025-09" db="UniProtKB">
        <authorList>
            <consortium name="Ensembl"/>
        </authorList>
    </citation>
    <scope>IDENTIFICATION</scope>
</reference>
<comment type="similarity">
    <text evidence="1">Belongs to the TRAFAC class dynamin-like GTPase superfamily. IRG family.</text>
</comment>
<dbReference type="Ensembl" id="ENSACIT00000023186.1">
    <property type="protein sequence ID" value="ENSACIP00000022584.1"/>
    <property type="gene ID" value="ENSACIG00000017561.1"/>
</dbReference>
<dbReference type="PROSITE" id="PS51716">
    <property type="entry name" value="G_IRG"/>
    <property type="match status" value="1"/>
</dbReference>
<evidence type="ECO:0000256" key="5">
    <source>
        <dbReference type="SAM" id="MobiDB-lite"/>
    </source>
</evidence>
<name>A0A3Q0SCI0_AMPCI</name>
<dbReference type="GO" id="GO:0016020">
    <property type="term" value="C:membrane"/>
    <property type="evidence" value="ECO:0007669"/>
    <property type="project" value="InterPro"/>
</dbReference>
<keyword evidence="3" id="KW-0378">Hydrolase</keyword>
<dbReference type="FunFam" id="3.40.50.300:FF:000541">
    <property type="entry name" value="Immunity related GTPase M"/>
    <property type="match status" value="1"/>
</dbReference>
<keyword evidence="4" id="KW-0342">GTP-binding</keyword>
<dbReference type="SUPFAM" id="SSF52540">
    <property type="entry name" value="P-loop containing nucleoside triphosphate hydrolases"/>
    <property type="match status" value="1"/>
</dbReference>
<evidence type="ECO:0000256" key="1">
    <source>
        <dbReference type="ARBA" id="ARBA00005429"/>
    </source>
</evidence>
<dbReference type="GO" id="GO:0016787">
    <property type="term" value="F:hydrolase activity"/>
    <property type="evidence" value="ECO:0007669"/>
    <property type="project" value="UniProtKB-KW"/>
</dbReference>
<dbReference type="PANTHER" id="PTHR32341:SF10">
    <property type="entry name" value="INTERFERON-INDUCIBLE GTPASE 5"/>
    <property type="match status" value="1"/>
</dbReference>
<dbReference type="Gene3D" id="3.40.50.300">
    <property type="entry name" value="P-loop containing nucleotide triphosphate hydrolases"/>
    <property type="match status" value="1"/>
</dbReference>
<dbReference type="Proteomes" id="UP000261340">
    <property type="component" value="Unplaced"/>
</dbReference>
<dbReference type="GeneTree" id="ENSGT00950000183007"/>
<evidence type="ECO:0000256" key="2">
    <source>
        <dbReference type="ARBA" id="ARBA00022741"/>
    </source>
</evidence>
<reference evidence="7" key="1">
    <citation type="submission" date="2025-08" db="UniProtKB">
        <authorList>
            <consortium name="Ensembl"/>
        </authorList>
    </citation>
    <scope>IDENTIFICATION</scope>
</reference>
<dbReference type="AlphaFoldDB" id="A0A3Q0SCI0"/>
<evidence type="ECO:0000256" key="3">
    <source>
        <dbReference type="ARBA" id="ARBA00022801"/>
    </source>
</evidence>
<dbReference type="STRING" id="61819.ENSACIP00000022584"/>
<evidence type="ECO:0000313" key="8">
    <source>
        <dbReference type="Proteomes" id="UP000261340"/>
    </source>
</evidence>
<keyword evidence="8" id="KW-1185">Reference proteome</keyword>
<organism evidence="7 8">
    <name type="scientific">Amphilophus citrinellus</name>
    <name type="common">Midas cichlid</name>
    <name type="synonym">Cichlasoma citrinellum</name>
    <dbReference type="NCBI Taxonomy" id="61819"/>
    <lineage>
        <taxon>Eukaryota</taxon>
        <taxon>Metazoa</taxon>
        <taxon>Chordata</taxon>
        <taxon>Craniata</taxon>
        <taxon>Vertebrata</taxon>
        <taxon>Euteleostomi</taxon>
        <taxon>Actinopterygii</taxon>
        <taxon>Neopterygii</taxon>
        <taxon>Teleostei</taxon>
        <taxon>Neoteleostei</taxon>
        <taxon>Acanthomorphata</taxon>
        <taxon>Ovalentaria</taxon>
        <taxon>Cichlomorphae</taxon>
        <taxon>Cichliformes</taxon>
        <taxon>Cichlidae</taxon>
        <taxon>New World cichlids</taxon>
        <taxon>Cichlasomatinae</taxon>
        <taxon>Heroini</taxon>
        <taxon>Amphilophus</taxon>
    </lineage>
</organism>
<feature type="region of interest" description="Disordered" evidence="5">
    <location>
        <begin position="431"/>
        <end position="466"/>
    </location>
</feature>
<proteinExistence type="inferred from homology"/>
<dbReference type="InterPro" id="IPR051515">
    <property type="entry name" value="IRG"/>
</dbReference>
<dbReference type="PANTHER" id="PTHR32341">
    <property type="entry name" value="INTERFERON-INDUCIBLE GTPASE"/>
    <property type="match status" value="1"/>
</dbReference>
<dbReference type="InterPro" id="IPR007743">
    <property type="entry name" value="Immunity-related_GTPase-like"/>
</dbReference>
<evidence type="ECO:0000313" key="7">
    <source>
        <dbReference type="Ensembl" id="ENSACIP00000022584.1"/>
    </source>
</evidence>
<accession>A0A3Q0SCI0</accession>
<keyword evidence="2" id="KW-0547">Nucleotide-binding</keyword>
<dbReference type="GO" id="GO:0005525">
    <property type="term" value="F:GTP binding"/>
    <property type="evidence" value="ECO:0007669"/>
    <property type="project" value="UniProtKB-KW"/>
</dbReference>
<dbReference type="InterPro" id="IPR027417">
    <property type="entry name" value="P-loop_NTPase"/>
</dbReference>
<dbReference type="InterPro" id="IPR030385">
    <property type="entry name" value="G_IRG_dom"/>
</dbReference>
<evidence type="ECO:0000259" key="6">
    <source>
        <dbReference type="PROSITE" id="PS51716"/>
    </source>
</evidence>
<evidence type="ECO:0000256" key="4">
    <source>
        <dbReference type="ARBA" id="ARBA00023134"/>
    </source>
</evidence>